<protein>
    <submittedName>
        <fullName evidence="1">Uncharacterized protein</fullName>
    </submittedName>
</protein>
<dbReference type="AlphaFoldDB" id="A0A397SK28"/>
<evidence type="ECO:0000313" key="2">
    <source>
        <dbReference type="Proteomes" id="UP000265703"/>
    </source>
</evidence>
<sequence>MARQISKMDFEVSWTIFGHYFKGLGDCLNAISKCSEVENDFEAFGIYGFLDAISKASDSRLNEISKVSGLLWFWTSILRI</sequence>
<dbReference type="EMBL" id="QKYT01000618">
    <property type="protein sequence ID" value="RIA82914.1"/>
    <property type="molecule type" value="Genomic_DNA"/>
</dbReference>
<comment type="caution">
    <text evidence="1">The sequence shown here is derived from an EMBL/GenBank/DDBJ whole genome shotgun (WGS) entry which is preliminary data.</text>
</comment>
<name>A0A397SK28_9GLOM</name>
<evidence type="ECO:0000313" key="1">
    <source>
        <dbReference type="EMBL" id="RIA82914.1"/>
    </source>
</evidence>
<reference evidence="1 2" key="1">
    <citation type="submission" date="2018-06" db="EMBL/GenBank/DDBJ databases">
        <title>Comparative genomics reveals the genomic features of Rhizophagus irregularis, R. cerebriforme, R. diaphanum and Gigaspora rosea, and their symbiotic lifestyle signature.</title>
        <authorList>
            <person name="Morin E."/>
            <person name="San Clemente H."/>
            <person name="Chen E.C.H."/>
            <person name="De La Providencia I."/>
            <person name="Hainaut M."/>
            <person name="Kuo A."/>
            <person name="Kohler A."/>
            <person name="Murat C."/>
            <person name="Tang N."/>
            <person name="Roy S."/>
            <person name="Loubradou J."/>
            <person name="Henrissat B."/>
            <person name="Grigoriev I.V."/>
            <person name="Corradi N."/>
            <person name="Roux C."/>
            <person name="Martin F.M."/>
        </authorList>
    </citation>
    <scope>NUCLEOTIDE SEQUENCE [LARGE SCALE GENOMIC DNA]</scope>
    <source>
        <strain evidence="1 2">DAOM 227022</strain>
    </source>
</reference>
<keyword evidence="2" id="KW-1185">Reference proteome</keyword>
<accession>A0A397SK28</accession>
<gene>
    <name evidence="1" type="ORF">C1645_834619</name>
</gene>
<proteinExistence type="predicted"/>
<organism evidence="1 2">
    <name type="scientific">Glomus cerebriforme</name>
    <dbReference type="NCBI Taxonomy" id="658196"/>
    <lineage>
        <taxon>Eukaryota</taxon>
        <taxon>Fungi</taxon>
        <taxon>Fungi incertae sedis</taxon>
        <taxon>Mucoromycota</taxon>
        <taxon>Glomeromycotina</taxon>
        <taxon>Glomeromycetes</taxon>
        <taxon>Glomerales</taxon>
        <taxon>Glomeraceae</taxon>
        <taxon>Glomus</taxon>
    </lineage>
</organism>
<dbReference type="Proteomes" id="UP000265703">
    <property type="component" value="Unassembled WGS sequence"/>
</dbReference>